<feature type="compositionally biased region" description="Basic and acidic residues" evidence="1">
    <location>
        <begin position="554"/>
        <end position="576"/>
    </location>
</feature>
<feature type="region of interest" description="Disordered" evidence="1">
    <location>
        <begin position="441"/>
        <end position="614"/>
    </location>
</feature>
<evidence type="ECO:0000256" key="1">
    <source>
        <dbReference type="SAM" id="MobiDB-lite"/>
    </source>
</evidence>
<dbReference type="EMBL" id="MU155134">
    <property type="protein sequence ID" value="KAF9485662.1"/>
    <property type="molecule type" value="Genomic_DNA"/>
</dbReference>
<feature type="compositionally biased region" description="Acidic residues" evidence="1">
    <location>
        <begin position="81"/>
        <end position="92"/>
    </location>
</feature>
<organism evidence="2 3">
    <name type="scientific">Pholiota conissans</name>
    <dbReference type="NCBI Taxonomy" id="109636"/>
    <lineage>
        <taxon>Eukaryota</taxon>
        <taxon>Fungi</taxon>
        <taxon>Dikarya</taxon>
        <taxon>Basidiomycota</taxon>
        <taxon>Agaricomycotina</taxon>
        <taxon>Agaricomycetes</taxon>
        <taxon>Agaricomycetidae</taxon>
        <taxon>Agaricales</taxon>
        <taxon>Agaricineae</taxon>
        <taxon>Strophariaceae</taxon>
        <taxon>Pholiota</taxon>
    </lineage>
</organism>
<feature type="compositionally biased region" description="Basic and acidic residues" evidence="1">
    <location>
        <begin position="448"/>
        <end position="466"/>
    </location>
</feature>
<feature type="compositionally biased region" description="Polar residues" evidence="1">
    <location>
        <begin position="690"/>
        <end position="700"/>
    </location>
</feature>
<feature type="compositionally biased region" description="Polar residues" evidence="1">
    <location>
        <begin position="168"/>
        <end position="184"/>
    </location>
</feature>
<protein>
    <recommendedName>
        <fullName evidence="4">SAP domain-containing protein</fullName>
    </recommendedName>
</protein>
<keyword evidence="3" id="KW-1185">Reference proteome</keyword>
<feature type="compositionally biased region" description="Polar residues" evidence="1">
    <location>
        <begin position="857"/>
        <end position="876"/>
    </location>
</feature>
<dbReference type="OrthoDB" id="5964929at2759"/>
<proteinExistence type="predicted"/>
<feature type="compositionally biased region" description="Low complexity" evidence="1">
    <location>
        <begin position="948"/>
        <end position="967"/>
    </location>
</feature>
<reference evidence="2" key="1">
    <citation type="submission" date="2020-11" db="EMBL/GenBank/DDBJ databases">
        <authorList>
            <consortium name="DOE Joint Genome Institute"/>
            <person name="Ahrendt S."/>
            <person name="Riley R."/>
            <person name="Andreopoulos W."/>
            <person name="Labutti K."/>
            <person name="Pangilinan J."/>
            <person name="Ruiz-Duenas F.J."/>
            <person name="Barrasa J.M."/>
            <person name="Sanchez-Garcia M."/>
            <person name="Camarero S."/>
            <person name="Miyauchi S."/>
            <person name="Serrano A."/>
            <person name="Linde D."/>
            <person name="Babiker R."/>
            <person name="Drula E."/>
            <person name="Ayuso-Fernandez I."/>
            <person name="Pacheco R."/>
            <person name="Padilla G."/>
            <person name="Ferreira P."/>
            <person name="Barriuso J."/>
            <person name="Kellner H."/>
            <person name="Castanera R."/>
            <person name="Alfaro M."/>
            <person name="Ramirez L."/>
            <person name="Pisabarro A.G."/>
            <person name="Kuo A."/>
            <person name="Tritt A."/>
            <person name="Lipzen A."/>
            <person name="He G."/>
            <person name="Yan M."/>
            <person name="Ng V."/>
            <person name="Cullen D."/>
            <person name="Martin F."/>
            <person name="Rosso M.-N."/>
            <person name="Henrissat B."/>
            <person name="Hibbett D."/>
            <person name="Martinez A.T."/>
            <person name="Grigoriev I.V."/>
        </authorList>
    </citation>
    <scope>NUCLEOTIDE SEQUENCE</scope>
    <source>
        <strain evidence="2">CIRM-BRFM 674</strain>
    </source>
</reference>
<evidence type="ECO:0000313" key="3">
    <source>
        <dbReference type="Proteomes" id="UP000807469"/>
    </source>
</evidence>
<gene>
    <name evidence="2" type="ORF">BDN70DRAFT_988593</name>
</gene>
<feature type="region of interest" description="Disordered" evidence="1">
    <location>
        <begin position="75"/>
        <end position="150"/>
    </location>
</feature>
<evidence type="ECO:0000313" key="2">
    <source>
        <dbReference type="EMBL" id="KAF9485662.1"/>
    </source>
</evidence>
<feature type="region of interest" description="Disordered" evidence="1">
    <location>
        <begin position="628"/>
        <end position="934"/>
    </location>
</feature>
<feature type="compositionally biased region" description="Acidic residues" evidence="1">
    <location>
        <begin position="516"/>
        <end position="528"/>
    </location>
</feature>
<feature type="region of interest" description="Disordered" evidence="1">
    <location>
        <begin position="948"/>
        <end position="1058"/>
    </location>
</feature>
<feature type="region of interest" description="Disordered" evidence="1">
    <location>
        <begin position="165"/>
        <end position="192"/>
    </location>
</feature>
<feature type="compositionally biased region" description="Polar residues" evidence="1">
    <location>
        <begin position="795"/>
        <end position="810"/>
    </location>
</feature>
<feature type="compositionally biased region" description="Gly residues" evidence="1">
    <location>
        <begin position="1036"/>
        <end position="1051"/>
    </location>
</feature>
<feature type="compositionally biased region" description="Low complexity" evidence="1">
    <location>
        <begin position="701"/>
        <end position="794"/>
    </location>
</feature>
<dbReference type="Proteomes" id="UP000807469">
    <property type="component" value="Unassembled WGS sequence"/>
</dbReference>
<feature type="compositionally biased region" description="Polar residues" evidence="1">
    <location>
        <begin position="125"/>
        <end position="150"/>
    </location>
</feature>
<feature type="compositionally biased region" description="Basic and acidic residues" evidence="1">
    <location>
        <begin position="529"/>
        <end position="547"/>
    </location>
</feature>
<accession>A0A9P6CZW1</accession>
<name>A0A9P6CZW1_9AGAR</name>
<feature type="compositionally biased region" description="Low complexity" evidence="1">
    <location>
        <begin position="666"/>
        <end position="679"/>
    </location>
</feature>
<dbReference type="AlphaFoldDB" id="A0A9P6CZW1"/>
<comment type="caution">
    <text evidence="2">The sequence shown here is derived from an EMBL/GenBank/DDBJ whole genome shotgun (WGS) entry which is preliminary data.</text>
</comment>
<evidence type="ECO:0008006" key="4">
    <source>
        <dbReference type="Google" id="ProtNLM"/>
    </source>
</evidence>
<sequence>MSTTTQILFNSPALHSLKRDQLVKLCKIHSIKASGKNVELIQKLKKHAETLPKDSPLSIAARSESDGAIPIQAQALNSDERQEEDADEEMEDETSHHGYMPRQSEQWEMVMDSIQEEEEGSSQGTFSSQRTFINGSTGEFGTGSTKASSVGSSIKALATSLGLKRGNSKVSTTNSNHTMAQSHPQENDELSLKSTPYASLPEATDMPQTDHFTLEANRMSVDGEAEIPLPGHALRPGLPAPSNARLSMGYGLGAPSTPSRQSQATTTIRLVNQDLLSGDTADISYGETGTPQLKPFKTTFDLCFSPAPRFGGTSVWPPRNDDDIQMKGIYPKLTFDDLPPSMPASPVAFPAKSPEPFKFGSPLPKNNVSDEQFRSAAAAVLEEMNQRLREDGVDELELEMISKLHPGAKKELPREIKPIPASKRGEITDKFQKLHEHEFQKMQGIDAIVKKRAERSPEKKDEEKVVIGRKRKSNALERDGGAAARRPSTLPGRVSATRVISNGRRDKIAIPGAFGMDDDDDDDEEESEGSGKRLRMDPDAKLTPEEEQKQEEEELRRAEEMEKEKEAIRKKLEANRARRRSSAAHGAVPRKSVGRPRPSVLQKPKPKPSRFGFLSSAKTLVQSVWNRGKPAEAGSTAIPKTMPAKIESAKGKEKMGPPPSNTSRKAAPAPARPSTSVASGSKPPVRVSNAKDNNATVSTKASIASSARARSPLPSFNNSSSRNSTLSNGTTRTNRSSLLSGPASRASSVAGTAASRARASSSNISSVGTRASSRLSSAEVVSSMGSKKVMSTSSIASRKSTAGTSTSRLSVASRLLAPTASSLAKTHRNSKVPSSSSLKPHPETRNQSPAPTALGMITNNPSVTSPKSGTPHNTFSPRRGGIFSTPLKLPSQSGIPTPVKKRTTPSGGTQDGGAVDGQEQSKPVVRSLNGRKPRISRSKVIAKLASQRAASNRVVSGSSAAGGRPSGLTPRVSGAKTRSSIGAKVSRASYGGGSRARPSAGGAGNVLLSAKKRARQSEYARRRSRVGPLNFETAGGEAGASGVSVGGGSGGASATQDD</sequence>